<dbReference type="GO" id="GO:0034202">
    <property type="term" value="F:glycolipid floppase activity"/>
    <property type="evidence" value="ECO:0007669"/>
    <property type="project" value="EnsemblFungi"/>
</dbReference>
<protein>
    <recommendedName>
        <fullName evidence="8 10">Man(5)GlcNAc(2)-PP-dolichol translocation protein RFT1</fullName>
    </recommendedName>
</protein>
<evidence type="ECO:0000256" key="10">
    <source>
        <dbReference type="RuleBase" id="RU365067"/>
    </source>
</evidence>
<evidence type="ECO:0000256" key="4">
    <source>
        <dbReference type="ARBA" id="ARBA00022692"/>
    </source>
</evidence>
<dbReference type="RefSeq" id="XP_001386498.2">
    <property type="nucleotide sequence ID" value="XM_001386461.2"/>
</dbReference>
<feature type="transmembrane region" description="Helical" evidence="10">
    <location>
        <begin position="17"/>
        <end position="39"/>
    </location>
</feature>
<dbReference type="Pfam" id="PF04506">
    <property type="entry name" value="Rft-1"/>
    <property type="match status" value="1"/>
</dbReference>
<evidence type="ECO:0000256" key="1">
    <source>
        <dbReference type="ARBA" id="ARBA00004477"/>
    </source>
</evidence>
<dbReference type="AlphaFoldDB" id="A3M078"/>
<keyword evidence="12" id="KW-1185">Reference proteome</keyword>
<dbReference type="GeneID" id="4840815"/>
<comment type="similarity">
    <text evidence="3 10">Belongs to the RFT1 family.</text>
</comment>
<evidence type="ECO:0000256" key="8">
    <source>
        <dbReference type="ARBA" id="ARBA00044793"/>
    </source>
</evidence>
<feature type="transmembrane region" description="Helical" evidence="10">
    <location>
        <begin position="479"/>
        <end position="500"/>
    </location>
</feature>
<feature type="transmembrane region" description="Helical" evidence="10">
    <location>
        <begin position="388"/>
        <end position="408"/>
    </location>
</feature>
<feature type="transmembrane region" description="Helical" evidence="10">
    <location>
        <begin position="89"/>
        <end position="112"/>
    </location>
</feature>
<dbReference type="EMBL" id="CP000502">
    <property type="protein sequence ID" value="ABN68469.2"/>
    <property type="molecule type" value="Genomic_DNA"/>
</dbReference>
<keyword evidence="4 10" id="KW-0812">Transmembrane</keyword>
<comment type="subcellular location">
    <subcellularLocation>
        <location evidence="1 10">Endoplasmic reticulum membrane</location>
        <topology evidence="1 10">Multi-pass membrane protein</topology>
    </subcellularLocation>
</comment>
<dbReference type="KEGG" id="pic:PICST_16981"/>
<dbReference type="OrthoDB" id="9979195at2759"/>
<keyword evidence="5 10" id="KW-0256">Endoplasmic reticulum</keyword>
<dbReference type="InterPro" id="IPR007594">
    <property type="entry name" value="RFT1"/>
</dbReference>
<gene>
    <name evidence="11" type="primary">RTF1</name>
    <name evidence="11" type="ORF">PICST_16981</name>
</gene>
<feature type="transmembrane region" description="Helical" evidence="10">
    <location>
        <begin position="124"/>
        <end position="143"/>
    </location>
</feature>
<accession>A3M078</accession>
<dbReference type="GO" id="GO:0005789">
    <property type="term" value="C:endoplasmic reticulum membrane"/>
    <property type="evidence" value="ECO:0007669"/>
    <property type="project" value="UniProtKB-SubCell"/>
</dbReference>
<feature type="transmembrane region" description="Helical" evidence="10">
    <location>
        <begin position="512"/>
        <end position="532"/>
    </location>
</feature>
<evidence type="ECO:0000256" key="7">
    <source>
        <dbReference type="ARBA" id="ARBA00023136"/>
    </source>
</evidence>
<feature type="transmembrane region" description="Helical" evidence="10">
    <location>
        <begin position="415"/>
        <end position="439"/>
    </location>
</feature>
<dbReference type="OMA" id="WPGKLFG"/>
<feature type="transmembrane region" description="Helical" evidence="10">
    <location>
        <begin position="198"/>
        <end position="218"/>
    </location>
</feature>
<proteinExistence type="inferred from homology"/>
<dbReference type="FunCoup" id="A3M078">
    <property type="interactions" value="711"/>
</dbReference>
<organism evidence="11 12">
    <name type="scientific">Scheffersomyces stipitis (strain ATCC 58785 / CBS 6054 / NBRC 10063 / NRRL Y-11545)</name>
    <name type="common">Yeast</name>
    <name type="synonym">Pichia stipitis</name>
    <dbReference type="NCBI Taxonomy" id="322104"/>
    <lineage>
        <taxon>Eukaryota</taxon>
        <taxon>Fungi</taxon>
        <taxon>Dikarya</taxon>
        <taxon>Ascomycota</taxon>
        <taxon>Saccharomycotina</taxon>
        <taxon>Pichiomycetes</taxon>
        <taxon>Debaryomycetaceae</taxon>
        <taxon>Scheffersomyces</taxon>
    </lineage>
</organism>
<comment type="pathway">
    <text evidence="2">Protein modification; protein glycosylation.</text>
</comment>
<keyword evidence="10" id="KW-0813">Transport</keyword>
<dbReference type="GO" id="GO:0006488">
    <property type="term" value="P:dolichol-linked oligosaccharide biosynthetic process"/>
    <property type="evidence" value="ECO:0007669"/>
    <property type="project" value="InterPro"/>
</dbReference>
<evidence type="ECO:0000256" key="9">
    <source>
        <dbReference type="ARBA" id="ARBA00045912"/>
    </source>
</evidence>
<dbReference type="HOGENOM" id="CLU_023360_3_1_1"/>
<evidence type="ECO:0000256" key="2">
    <source>
        <dbReference type="ARBA" id="ARBA00004922"/>
    </source>
</evidence>
<dbReference type="InParanoid" id="A3M078"/>
<sequence>EQPVEESEILQKSTAGVSLLISVQFVTKLFTFVLNQLLIRYVSPSVFAISIYLEFLVSTVLFFSREGERLAVQRTENSKSDRTGTLQSIINFGFIPLIISVPISAAIFYWQYSTSQVFDSVVQLPFYTLTLSLVGTSIFFELASEPAYAINQFQLNFGRRSQFESTAVFNRCLFTFGSVYVSASVLRLQGKTFDGAAVLAYAFGQFAYSFTLFVCYIFNFNKENNKRSAEERLTFSIQKINQTKNIYYFFDSKILGIWKGLFVQMLFKQVLTEGDKLLMNYLCTLEDQAVYSIITNYGSLIARLLFQPIEESMRLLFTRTLSSSSPSESALKDSYRTLSLLSIFYFNLSLMIMLAGFTNSSFLLKLIFGGSSKWKDTSIFEVFPQYTIYIPFLAFNGILEAFFSSIASNKDIRNFSIYMTISTAIFLVSSYIFIVHGGLGLTGLILANIVNMSLRISYCYFAISSYYNKHKIAHATVSILKYSSAGIIVTVLFEAIQLLVLSDGSSAYTTTFIGLAKSFLNCLACLLMLSYLERHNLKGFISQAQQRFSKKKVE</sequence>
<evidence type="ECO:0000256" key="5">
    <source>
        <dbReference type="ARBA" id="ARBA00022824"/>
    </source>
</evidence>
<dbReference type="STRING" id="322104.A3M078"/>
<feature type="transmembrane region" description="Helical" evidence="10">
    <location>
        <begin position="445"/>
        <end position="467"/>
    </location>
</feature>
<evidence type="ECO:0000256" key="6">
    <source>
        <dbReference type="ARBA" id="ARBA00022989"/>
    </source>
</evidence>
<evidence type="ECO:0000256" key="3">
    <source>
        <dbReference type="ARBA" id="ARBA00010288"/>
    </source>
</evidence>
<dbReference type="PANTHER" id="PTHR13117:SF5">
    <property type="entry name" value="PROTEIN RFT1 HOMOLOG"/>
    <property type="match status" value="1"/>
</dbReference>
<name>A3M078_PICST</name>
<feature type="non-terminal residue" evidence="11">
    <location>
        <position position="554"/>
    </location>
</feature>
<reference evidence="11 12" key="1">
    <citation type="journal article" date="2007" name="Nat. Biotechnol.">
        <title>Genome sequence of the lignocellulose-bioconverting and xylose-fermenting yeast Pichia stipitis.</title>
        <authorList>
            <person name="Jeffries T.W."/>
            <person name="Grigoriev I.V."/>
            <person name="Grimwood J."/>
            <person name="Laplaza J.M."/>
            <person name="Aerts A."/>
            <person name="Salamov A."/>
            <person name="Schmutz J."/>
            <person name="Lindquist E."/>
            <person name="Dehal P."/>
            <person name="Shapiro H."/>
            <person name="Jin Y.S."/>
            <person name="Passoth V."/>
            <person name="Richardson P.M."/>
        </authorList>
    </citation>
    <scope>NUCLEOTIDE SEQUENCE [LARGE SCALE GENOMIC DNA]</scope>
    <source>
        <strain evidence="12">ATCC 58785 / CBS 6054 / NBRC 10063 / NRRL Y-11545</strain>
    </source>
</reference>
<comment type="function">
    <text evidence="9 10">Intramembrane glycolipid transporter that operates in the biosynthetic pathway of dolichol-linked oligosaccharides, the glycan precursors employed in protein asparagine (N)-glycosylation. The sequential addition of sugars to dolichol pyrophosphate produces dolichol-linked oligosaccharides containing fourteen sugars, including two GlcNAcs, nine mannoses and three glucoses. Once assembled, the oligosaccharide is transferred from the lipid to nascent proteins by oligosaccharyltransferases. The assembly of dolichol-linked oligosaccharides begins on the cytosolic side of the endoplasmic reticulum membrane and finishes in its lumen. RFT1 could mediate the translocation of the cytosolically oriented intermediate DolPP-GlcNAc2Man5, produced by ALG11, into the ER lumen where dolichol-linked oligosaccharides assembly continues. However, the intramembrane lipid transporter activity could not be confirmed in vitro.</text>
</comment>
<keyword evidence="7 10" id="KW-0472">Membrane</keyword>
<dbReference type="Proteomes" id="UP000002258">
    <property type="component" value="Chromosome 8"/>
</dbReference>
<feature type="non-terminal residue" evidence="11">
    <location>
        <position position="1"/>
    </location>
</feature>
<dbReference type="eggNOG" id="KOG2864">
    <property type="taxonomic scope" value="Eukaryota"/>
</dbReference>
<evidence type="ECO:0000313" key="12">
    <source>
        <dbReference type="Proteomes" id="UP000002258"/>
    </source>
</evidence>
<dbReference type="PANTHER" id="PTHR13117">
    <property type="entry name" value="ENDOPLASMIC RETICULUM MULTISPAN TRANSMEMBRANE PROTEIN-RELATED"/>
    <property type="match status" value="1"/>
</dbReference>
<feature type="transmembrane region" description="Helical" evidence="10">
    <location>
        <begin position="344"/>
        <end position="368"/>
    </location>
</feature>
<evidence type="ECO:0000313" key="11">
    <source>
        <dbReference type="EMBL" id="ABN68469.2"/>
    </source>
</evidence>
<feature type="transmembrane region" description="Helical" evidence="10">
    <location>
        <begin position="168"/>
        <end position="186"/>
    </location>
</feature>
<feature type="transmembrane region" description="Helical" evidence="10">
    <location>
        <begin position="45"/>
        <end position="64"/>
    </location>
</feature>
<keyword evidence="6 10" id="KW-1133">Transmembrane helix</keyword>